<evidence type="ECO:0000256" key="2">
    <source>
        <dbReference type="SAM" id="SignalP"/>
    </source>
</evidence>
<dbReference type="VEuPathDB" id="AmoebaDB:NF0117350"/>
<feature type="compositionally biased region" description="Low complexity" evidence="1">
    <location>
        <begin position="366"/>
        <end position="378"/>
    </location>
</feature>
<dbReference type="OrthoDB" id="10546018at2759"/>
<dbReference type="RefSeq" id="XP_044560785.1">
    <property type="nucleotide sequence ID" value="XM_044708195.1"/>
</dbReference>
<dbReference type="VEuPathDB" id="AmoebaDB:NfTy_085010"/>
<evidence type="ECO:0000313" key="3">
    <source>
        <dbReference type="EMBL" id="KAF0976072.1"/>
    </source>
</evidence>
<dbReference type="OMA" id="WGDNGFK"/>
<feature type="region of interest" description="Disordered" evidence="1">
    <location>
        <begin position="46"/>
        <end position="83"/>
    </location>
</feature>
<reference evidence="3 4" key="1">
    <citation type="journal article" date="2019" name="Sci. Rep.">
        <title>Nanopore sequencing improves the draft genome of the human pathogenic amoeba Naegleria fowleri.</title>
        <authorList>
            <person name="Liechti N."/>
            <person name="Schurch N."/>
            <person name="Bruggmann R."/>
            <person name="Wittwer M."/>
        </authorList>
    </citation>
    <scope>NUCLEOTIDE SEQUENCE [LARGE SCALE GENOMIC DNA]</scope>
    <source>
        <strain evidence="3 4">ATCC 30894</strain>
    </source>
</reference>
<proteinExistence type="predicted"/>
<sequence>MRVFSKPLVTVALIALLLSVVMFSNAPVSCQYSVINGRPIIQNPQYGAYPAQQMPPQQGMYPQGQPGAQPQQQQPQNTPKSRVSTAINNIKMQLNMITSFGSFCWGDNGFKDCNLVESAARTILSNVMQLQNEEKGGFAGQPDDWKIVKEKLVPLSQQLMTDSQNKDWKAYQNTAAKIDAAVASFRGNYQENQQQQQPGGQPQYPQQGVPPVAQQPPPQMPPQQQQQPPVTTPLPATNAPQPTNPSAPSNANNGQQFQSGGNPSPQQQGSYGQYPQGYNYYPQQQQGYPQQQGAYGQYPYGYGQYPQQGYGQYGQYPYYSQYYPQQQGGYGQYPQQGYGQYPGGYGYNYPSNYGYGYPSGYPQMYPGSYGQQPQYSQSAASSASSNE</sequence>
<comment type="caution">
    <text evidence="3">The sequence shown here is derived from an EMBL/GenBank/DDBJ whole genome shotgun (WGS) entry which is preliminary data.</text>
</comment>
<feature type="region of interest" description="Disordered" evidence="1">
    <location>
        <begin position="366"/>
        <end position="387"/>
    </location>
</feature>
<dbReference type="AlphaFoldDB" id="A0A6A5BMH0"/>
<feature type="compositionally biased region" description="Low complexity" evidence="1">
    <location>
        <begin position="193"/>
        <end position="212"/>
    </location>
</feature>
<dbReference type="VEuPathDB" id="AmoebaDB:FDP41_004748"/>
<keyword evidence="2" id="KW-0732">Signal</keyword>
<keyword evidence="4" id="KW-1185">Reference proteome</keyword>
<evidence type="ECO:0000256" key="1">
    <source>
        <dbReference type="SAM" id="MobiDB-lite"/>
    </source>
</evidence>
<feature type="chain" id="PRO_5025375610" evidence="2">
    <location>
        <begin position="31"/>
        <end position="387"/>
    </location>
</feature>
<organism evidence="3 4">
    <name type="scientific">Naegleria fowleri</name>
    <name type="common">Brain eating amoeba</name>
    <dbReference type="NCBI Taxonomy" id="5763"/>
    <lineage>
        <taxon>Eukaryota</taxon>
        <taxon>Discoba</taxon>
        <taxon>Heterolobosea</taxon>
        <taxon>Tetramitia</taxon>
        <taxon>Eutetramitia</taxon>
        <taxon>Vahlkampfiidae</taxon>
        <taxon>Naegleria</taxon>
    </lineage>
</organism>
<accession>A0A6A5BMH0</accession>
<dbReference type="Proteomes" id="UP000444721">
    <property type="component" value="Unassembled WGS sequence"/>
</dbReference>
<name>A0A6A5BMH0_NAEFO</name>
<feature type="compositionally biased region" description="Low complexity" evidence="1">
    <location>
        <begin position="222"/>
        <end position="302"/>
    </location>
</feature>
<protein>
    <submittedName>
        <fullName evidence="3">Uncharacterized protein</fullName>
    </submittedName>
</protein>
<dbReference type="GeneID" id="68111966"/>
<evidence type="ECO:0000313" key="4">
    <source>
        <dbReference type="Proteomes" id="UP000444721"/>
    </source>
</evidence>
<feature type="signal peptide" evidence="2">
    <location>
        <begin position="1"/>
        <end position="30"/>
    </location>
</feature>
<feature type="region of interest" description="Disordered" evidence="1">
    <location>
        <begin position="189"/>
        <end position="302"/>
    </location>
</feature>
<gene>
    <name evidence="3" type="ORF">FDP41_004748</name>
</gene>
<dbReference type="EMBL" id="VFQX01000041">
    <property type="protein sequence ID" value="KAF0976072.1"/>
    <property type="molecule type" value="Genomic_DNA"/>
</dbReference>
<feature type="compositionally biased region" description="Low complexity" evidence="1">
    <location>
        <begin position="46"/>
        <end position="76"/>
    </location>
</feature>